<dbReference type="KEGG" id="senf:GJR95_22890"/>
<proteinExistence type="predicted"/>
<organism evidence="2 3">
    <name type="scientific">Spirosoma endbachense</name>
    <dbReference type="NCBI Taxonomy" id="2666025"/>
    <lineage>
        <taxon>Bacteria</taxon>
        <taxon>Pseudomonadati</taxon>
        <taxon>Bacteroidota</taxon>
        <taxon>Cytophagia</taxon>
        <taxon>Cytophagales</taxon>
        <taxon>Cytophagaceae</taxon>
        <taxon>Spirosoma</taxon>
    </lineage>
</organism>
<dbReference type="RefSeq" id="WP_162388088.1">
    <property type="nucleotide sequence ID" value="NZ_CP045997.1"/>
</dbReference>
<accession>A0A6P1VZD3</accession>
<dbReference type="AlphaFoldDB" id="A0A6P1VZD3"/>
<feature type="domain" description="Glycosyltransferase 2-like" evidence="1">
    <location>
        <begin position="26"/>
        <end position="176"/>
    </location>
</feature>
<keyword evidence="3" id="KW-1185">Reference proteome</keyword>
<dbReference type="GO" id="GO:0016740">
    <property type="term" value="F:transferase activity"/>
    <property type="evidence" value="ECO:0007669"/>
    <property type="project" value="UniProtKB-KW"/>
</dbReference>
<reference evidence="2 3" key="1">
    <citation type="submission" date="2019-11" db="EMBL/GenBank/DDBJ databases">
        <title>Spirosoma endbachense sp. nov., isolated from a natural salt meadow.</title>
        <authorList>
            <person name="Rojas J."/>
            <person name="Ambika Manirajan B."/>
            <person name="Ratering S."/>
            <person name="Suarez C."/>
            <person name="Geissler-Plaum R."/>
            <person name="Schnell S."/>
        </authorList>
    </citation>
    <scope>NUCLEOTIDE SEQUENCE [LARGE SCALE GENOMIC DNA]</scope>
    <source>
        <strain evidence="2 3">I-24</strain>
    </source>
</reference>
<dbReference type="InterPro" id="IPR029044">
    <property type="entry name" value="Nucleotide-diphossugar_trans"/>
</dbReference>
<keyword evidence="2" id="KW-0808">Transferase</keyword>
<dbReference type="SUPFAM" id="SSF53448">
    <property type="entry name" value="Nucleotide-diphospho-sugar transferases"/>
    <property type="match status" value="1"/>
</dbReference>
<dbReference type="Gene3D" id="3.90.550.10">
    <property type="entry name" value="Spore Coat Polysaccharide Biosynthesis Protein SpsA, Chain A"/>
    <property type="match status" value="1"/>
</dbReference>
<dbReference type="Pfam" id="PF00535">
    <property type="entry name" value="Glycos_transf_2"/>
    <property type="match status" value="1"/>
</dbReference>
<dbReference type="Proteomes" id="UP000464577">
    <property type="component" value="Chromosome"/>
</dbReference>
<sequence length="384" mass="44023">MQTEVNHLLEYPILFPAPPSALLQLSVIVPVRNEAHHLIQTLDALRNQQDGTGAPLNTAIYEVLLLANNCSDQSYIVAKHYQQNYPNFPLHIAQIELPAARATIGTVRRLLMDEAHRRLTNSGHSCGIIASTDGDTVVDSRWIYYIMLEIANGNDAVGGRILTHPDPGKVRLYHLRDVMYRTLVAKTEALLDPSPHDPWPRHFQHFGASIAVTCRMYEQAGRLPEKPFLEDEAFYKALLRMDARVRQSPAVKVFTSTRMDGRVAVGFSEQLRYWADLNQAGKQQIVEPGDAIITKFQNRQKLRVWWQIREQSPDLNDLVPIAHALRLEPNWLNDELRRSCFFGQLWERIEEKMAQSDWANHWPLVPITSAIQHLRHFCKLYSAF</sequence>
<evidence type="ECO:0000313" key="2">
    <source>
        <dbReference type="EMBL" id="QHV97678.1"/>
    </source>
</evidence>
<name>A0A6P1VZD3_9BACT</name>
<gene>
    <name evidence="2" type="ORF">GJR95_22890</name>
</gene>
<dbReference type="EMBL" id="CP045997">
    <property type="protein sequence ID" value="QHV97678.1"/>
    <property type="molecule type" value="Genomic_DNA"/>
</dbReference>
<dbReference type="CDD" id="cd00761">
    <property type="entry name" value="Glyco_tranf_GTA_type"/>
    <property type="match status" value="1"/>
</dbReference>
<evidence type="ECO:0000259" key="1">
    <source>
        <dbReference type="Pfam" id="PF00535"/>
    </source>
</evidence>
<dbReference type="InterPro" id="IPR001173">
    <property type="entry name" value="Glyco_trans_2-like"/>
</dbReference>
<evidence type="ECO:0000313" key="3">
    <source>
        <dbReference type="Proteomes" id="UP000464577"/>
    </source>
</evidence>
<protein>
    <submittedName>
        <fullName evidence="2">Glycosyltransferase</fullName>
    </submittedName>
</protein>